<protein>
    <submittedName>
        <fullName evidence="1">NrdH-redoxin</fullName>
    </submittedName>
</protein>
<dbReference type="SUPFAM" id="SSF52833">
    <property type="entry name" value="Thioredoxin-like"/>
    <property type="match status" value="1"/>
</dbReference>
<name>A0A917FKE9_9GAMM</name>
<keyword evidence="2" id="KW-1185">Reference proteome</keyword>
<evidence type="ECO:0000313" key="2">
    <source>
        <dbReference type="Proteomes" id="UP000632858"/>
    </source>
</evidence>
<comment type="caution">
    <text evidence="1">The sequence shown here is derived from an EMBL/GenBank/DDBJ whole genome shotgun (WGS) entry which is preliminary data.</text>
</comment>
<dbReference type="InterPro" id="IPR036249">
    <property type="entry name" value="Thioredoxin-like_sf"/>
</dbReference>
<reference evidence="1" key="2">
    <citation type="submission" date="2020-09" db="EMBL/GenBank/DDBJ databases">
        <authorList>
            <person name="Sun Q."/>
            <person name="Zhou Y."/>
        </authorList>
    </citation>
    <scope>NUCLEOTIDE SEQUENCE</scope>
    <source>
        <strain evidence="1">CGMCC 1.12726</strain>
    </source>
</reference>
<dbReference type="Gene3D" id="3.40.30.10">
    <property type="entry name" value="Glutaredoxin"/>
    <property type="match status" value="1"/>
</dbReference>
<dbReference type="InterPro" id="IPR008554">
    <property type="entry name" value="Glutaredoxin-like"/>
</dbReference>
<organism evidence="1 2">
    <name type="scientific">Arenimonas maotaiensis</name>
    <dbReference type="NCBI Taxonomy" id="1446479"/>
    <lineage>
        <taxon>Bacteria</taxon>
        <taxon>Pseudomonadati</taxon>
        <taxon>Pseudomonadota</taxon>
        <taxon>Gammaproteobacteria</taxon>
        <taxon>Lysobacterales</taxon>
        <taxon>Lysobacteraceae</taxon>
        <taxon>Arenimonas</taxon>
    </lineage>
</organism>
<dbReference type="RefSeq" id="WP_188448517.1">
    <property type="nucleotide sequence ID" value="NZ_BMFO01000002.1"/>
</dbReference>
<gene>
    <name evidence="1" type="ORF">GCM10010960_10410</name>
</gene>
<evidence type="ECO:0000313" key="1">
    <source>
        <dbReference type="EMBL" id="GGF90413.1"/>
    </source>
</evidence>
<accession>A0A917FKE9</accession>
<dbReference type="Pfam" id="PF05768">
    <property type="entry name" value="Glrx-like"/>
    <property type="match status" value="1"/>
</dbReference>
<dbReference type="EMBL" id="BMFO01000002">
    <property type="protein sequence ID" value="GGF90413.1"/>
    <property type="molecule type" value="Genomic_DNA"/>
</dbReference>
<reference evidence="1" key="1">
    <citation type="journal article" date="2014" name="Int. J. Syst. Evol. Microbiol.">
        <title>Complete genome sequence of Corynebacterium casei LMG S-19264T (=DSM 44701T), isolated from a smear-ripened cheese.</title>
        <authorList>
            <consortium name="US DOE Joint Genome Institute (JGI-PGF)"/>
            <person name="Walter F."/>
            <person name="Albersmeier A."/>
            <person name="Kalinowski J."/>
            <person name="Ruckert C."/>
        </authorList>
    </citation>
    <scope>NUCLEOTIDE SEQUENCE</scope>
    <source>
        <strain evidence="1">CGMCC 1.12726</strain>
    </source>
</reference>
<sequence>MLTLIQRDDCALCDEAWEVLHAAGVRDFEPVYIDGDAALEARFGARVPVLADGARELDWPFDAERLRDWLA</sequence>
<dbReference type="Proteomes" id="UP000632858">
    <property type="component" value="Unassembled WGS sequence"/>
</dbReference>
<dbReference type="AlphaFoldDB" id="A0A917FKE9"/>
<proteinExistence type="predicted"/>